<evidence type="ECO:0000256" key="4">
    <source>
        <dbReference type="ARBA" id="ARBA00023136"/>
    </source>
</evidence>
<evidence type="ECO:0000256" key="3">
    <source>
        <dbReference type="ARBA" id="ARBA00022989"/>
    </source>
</evidence>
<dbReference type="PANTHER" id="PTHR39157">
    <property type="entry name" value="INTEGRAL MEMBRANE PROTEIN-RELATED"/>
    <property type="match status" value="1"/>
</dbReference>
<gene>
    <name evidence="6" type="ORF">J7W16_17905</name>
</gene>
<organism evidence="6 7">
    <name type="scientific">Halalkalibacter suaedae</name>
    <dbReference type="NCBI Taxonomy" id="2822140"/>
    <lineage>
        <taxon>Bacteria</taxon>
        <taxon>Bacillati</taxon>
        <taxon>Bacillota</taxon>
        <taxon>Bacilli</taxon>
        <taxon>Bacillales</taxon>
        <taxon>Bacillaceae</taxon>
        <taxon>Halalkalibacter</taxon>
    </lineage>
</organism>
<dbReference type="AlphaFoldDB" id="A0A940WUJ4"/>
<dbReference type="PANTHER" id="PTHR39157:SF1">
    <property type="entry name" value="DOXX FAMILY PROTEIN"/>
    <property type="match status" value="1"/>
</dbReference>
<evidence type="ECO:0000256" key="2">
    <source>
        <dbReference type="ARBA" id="ARBA00022692"/>
    </source>
</evidence>
<keyword evidence="7" id="KW-1185">Reference proteome</keyword>
<sequence>MLGQFLRQNKFIAGALLVLRVYLGWSWLTSGWGKVTGEFNAGGFLQGAVANPVVKGEDVVYPTYVAFLENFAIPNADLFSILVAWGEVLVGLGLILGVFTSVAAFFGVVMNMSFLLAGTISTNPLMIMIAIFILVAGANAGRFGGDRWVLPYVKHLIFKDKGNAGNDIEKNQKLKEAF</sequence>
<keyword evidence="3 5" id="KW-1133">Transmembrane helix</keyword>
<keyword evidence="4 5" id="KW-0472">Membrane</keyword>
<evidence type="ECO:0000256" key="5">
    <source>
        <dbReference type="SAM" id="Phobius"/>
    </source>
</evidence>
<keyword evidence="2 5" id="KW-0812">Transmembrane</keyword>
<comment type="subcellular location">
    <subcellularLocation>
        <location evidence="1">Membrane</location>
        <topology evidence="1">Multi-pass membrane protein</topology>
    </subcellularLocation>
</comment>
<dbReference type="GO" id="GO:0016020">
    <property type="term" value="C:membrane"/>
    <property type="evidence" value="ECO:0007669"/>
    <property type="project" value="UniProtKB-SubCell"/>
</dbReference>
<dbReference type="EMBL" id="JAGKSQ010000009">
    <property type="protein sequence ID" value="MBP3952999.1"/>
    <property type="molecule type" value="Genomic_DNA"/>
</dbReference>
<reference evidence="6" key="1">
    <citation type="submission" date="2021-03" db="EMBL/GenBank/DDBJ databases">
        <title>Bacillus suaedae sp. nov., isolated from Suaeda aralocaspica.</title>
        <authorList>
            <person name="Lei R.F.R."/>
        </authorList>
    </citation>
    <scope>NUCLEOTIDE SEQUENCE</scope>
    <source>
        <strain evidence="6">YZJH907-2</strain>
    </source>
</reference>
<comment type="caution">
    <text evidence="6">The sequence shown here is derived from an EMBL/GenBank/DDBJ whole genome shotgun (WGS) entry which is preliminary data.</text>
</comment>
<dbReference type="InterPro" id="IPR032808">
    <property type="entry name" value="DoxX"/>
</dbReference>
<proteinExistence type="predicted"/>
<name>A0A940WUJ4_9BACI</name>
<dbReference type="Pfam" id="PF07681">
    <property type="entry name" value="DoxX"/>
    <property type="match status" value="1"/>
</dbReference>
<evidence type="ECO:0000313" key="6">
    <source>
        <dbReference type="EMBL" id="MBP3952999.1"/>
    </source>
</evidence>
<evidence type="ECO:0000313" key="7">
    <source>
        <dbReference type="Proteomes" id="UP000678228"/>
    </source>
</evidence>
<feature type="transmembrane region" description="Helical" evidence="5">
    <location>
        <begin position="78"/>
        <end position="107"/>
    </location>
</feature>
<dbReference type="Proteomes" id="UP000678228">
    <property type="component" value="Unassembled WGS sequence"/>
</dbReference>
<accession>A0A940WUJ4</accession>
<protein>
    <submittedName>
        <fullName evidence="6">DoxX family protein</fullName>
    </submittedName>
</protein>
<evidence type="ECO:0000256" key="1">
    <source>
        <dbReference type="ARBA" id="ARBA00004141"/>
    </source>
</evidence>
<dbReference type="RefSeq" id="WP_210598857.1">
    <property type="nucleotide sequence ID" value="NZ_JAGKSQ010000009.1"/>
</dbReference>
<feature type="transmembrane region" description="Helical" evidence="5">
    <location>
        <begin position="114"/>
        <end position="138"/>
    </location>
</feature>